<dbReference type="Proteomes" id="UP001178461">
    <property type="component" value="Chromosome 15"/>
</dbReference>
<sequence>MLRYLLKTLLQMNLFADSLAAGDALANSSELLLGLNSSALAALSPSLLDLGNLTSLNGRVELSCCSGLAGGKSPLRGGSRDRTPGPWLLAGLSSPLNIVCGGSLLVQTSGRWKRQLLDSIGHPWLAGWLLPRCLGCLARIFQLRPKTSSFFCNVAQRLRQPCRTLKQIDFQVPPSKSQL</sequence>
<reference evidence="2" key="1">
    <citation type="submission" date="2022-12" db="EMBL/GenBank/DDBJ databases">
        <authorList>
            <person name="Alioto T."/>
            <person name="Alioto T."/>
            <person name="Gomez Garrido J."/>
        </authorList>
    </citation>
    <scope>NUCLEOTIDE SEQUENCE</scope>
</reference>
<evidence type="ECO:0000256" key="1">
    <source>
        <dbReference type="SAM" id="SignalP"/>
    </source>
</evidence>
<proteinExistence type="predicted"/>
<feature type="signal peptide" evidence="1">
    <location>
        <begin position="1"/>
        <end position="20"/>
    </location>
</feature>
<dbReference type="EMBL" id="OX395141">
    <property type="protein sequence ID" value="CAI5795586.1"/>
    <property type="molecule type" value="Genomic_DNA"/>
</dbReference>
<name>A0AA35LGK7_9SAUR</name>
<keyword evidence="3" id="KW-1185">Reference proteome</keyword>
<gene>
    <name evidence="2" type="ORF">PODLI_1B030969</name>
</gene>
<protein>
    <recommendedName>
        <fullName evidence="4">Secreted protein</fullName>
    </recommendedName>
</protein>
<feature type="chain" id="PRO_5041318647" description="Secreted protein" evidence="1">
    <location>
        <begin position="21"/>
        <end position="179"/>
    </location>
</feature>
<evidence type="ECO:0000313" key="3">
    <source>
        <dbReference type="Proteomes" id="UP001178461"/>
    </source>
</evidence>
<accession>A0AA35LGK7</accession>
<evidence type="ECO:0008006" key="4">
    <source>
        <dbReference type="Google" id="ProtNLM"/>
    </source>
</evidence>
<organism evidence="2 3">
    <name type="scientific">Podarcis lilfordi</name>
    <name type="common">Lilford's wall lizard</name>
    <dbReference type="NCBI Taxonomy" id="74358"/>
    <lineage>
        <taxon>Eukaryota</taxon>
        <taxon>Metazoa</taxon>
        <taxon>Chordata</taxon>
        <taxon>Craniata</taxon>
        <taxon>Vertebrata</taxon>
        <taxon>Euteleostomi</taxon>
        <taxon>Lepidosauria</taxon>
        <taxon>Squamata</taxon>
        <taxon>Bifurcata</taxon>
        <taxon>Unidentata</taxon>
        <taxon>Episquamata</taxon>
        <taxon>Laterata</taxon>
        <taxon>Lacertibaenia</taxon>
        <taxon>Lacertidae</taxon>
        <taxon>Podarcis</taxon>
    </lineage>
</organism>
<evidence type="ECO:0000313" key="2">
    <source>
        <dbReference type="EMBL" id="CAI5795586.1"/>
    </source>
</evidence>
<dbReference type="AlphaFoldDB" id="A0AA35LGK7"/>
<keyword evidence="1" id="KW-0732">Signal</keyword>